<keyword evidence="2" id="KW-1185">Reference proteome</keyword>
<accession>A0ACB9ZRX1</accession>
<protein>
    <submittedName>
        <fullName evidence="1">Uncharacterized protein</fullName>
    </submittedName>
</protein>
<organism evidence="1 2">
    <name type="scientific">Catharanthus roseus</name>
    <name type="common">Madagascar periwinkle</name>
    <name type="synonym">Vinca rosea</name>
    <dbReference type="NCBI Taxonomy" id="4058"/>
    <lineage>
        <taxon>Eukaryota</taxon>
        <taxon>Viridiplantae</taxon>
        <taxon>Streptophyta</taxon>
        <taxon>Embryophyta</taxon>
        <taxon>Tracheophyta</taxon>
        <taxon>Spermatophyta</taxon>
        <taxon>Magnoliopsida</taxon>
        <taxon>eudicotyledons</taxon>
        <taxon>Gunneridae</taxon>
        <taxon>Pentapetalae</taxon>
        <taxon>asterids</taxon>
        <taxon>lamiids</taxon>
        <taxon>Gentianales</taxon>
        <taxon>Apocynaceae</taxon>
        <taxon>Rauvolfioideae</taxon>
        <taxon>Vinceae</taxon>
        <taxon>Catharanthinae</taxon>
        <taxon>Catharanthus</taxon>
    </lineage>
</organism>
<proteinExistence type="predicted"/>
<gene>
    <name evidence="1" type="ORF">M9H77_36469</name>
</gene>
<dbReference type="EMBL" id="CM044708">
    <property type="protein sequence ID" value="KAI5650464.1"/>
    <property type="molecule type" value="Genomic_DNA"/>
</dbReference>
<sequence length="172" mass="18980">MHGKQVIPVEEHAAKIASARDAIGNSDFFLVARTDARGTSAKHGRADAISRANIYMEAGADACFVKAPRDDAELKEIGRQTNGYRVCNMLEGGITPLHTPEELKAMGFHLIVHPLTTLYASARAMLDVLMTLKKNGSTRNNLDQMATFEEFNQLVNLESWFGLEARYANVKN</sequence>
<comment type="caution">
    <text evidence="1">The sequence shown here is derived from an EMBL/GenBank/DDBJ whole genome shotgun (WGS) entry which is preliminary data.</text>
</comment>
<name>A0ACB9ZRX1_CATRO</name>
<reference evidence="2" key="1">
    <citation type="journal article" date="2023" name="Nat. Plants">
        <title>Single-cell RNA sequencing provides a high-resolution roadmap for understanding the multicellular compartmentation of specialized metabolism.</title>
        <authorList>
            <person name="Sun S."/>
            <person name="Shen X."/>
            <person name="Li Y."/>
            <person name="Li Y."/>
            <person name="Wang S."/>
            <person name="Li R."/>
            <person name="Zhang H."/>
            <person name="Shen G."/>
            <person name="Guo B."/>
            <person name="Wei J."/>
            <person name="Xu J."/>
            <person name="St-Pierre B."/>
            <person name="Chen S."/>
            <person name="Sun C."/>
        </authorList>
    </citation>
    <scope>NUCLEOTIDE SEQUENCE [LARGE SCALE GENOMIC DNA]</scope>
</reference>
<evidence type="ECO:0000313" key="1">
    <source>
        <dbReference type="EMBL" id="KAI5650464.1"/>
    </source>
</evidence>
<dbReference type="Proteomes" id="UP001060085">
    <property type="component" value="Linkage Group LG08"/>
</dbReference>
<evidence type="ECO:0000313" key="2">
    <source>
        <dbReference type="Proteomes" id="UP001060085"/>
    </source>
</evidence>